<dbReference type="OrthoDB" id="3836858at2759"/>
<dbReference type="Proteomes" id="UP000714618">
    <property type="component" value="Unassembled WGS sequence"/>
</dbReference>
<evidence type="ECO:0000313" key="1">
    <source>
        <dbReference type="EMBL" id="CAD0091003.1"/>
    </source>
</evidence>
<dbReference type="EMBL" id="CAIJEO010000004">
    <property type="protein sequence ID" value="CAD0091003.1"/>
    <property type="molecule type" value="Genomic_DNA"/>
</dbReference>
<proteinExistence type="predicted"/>
<keyword evidence="2" id="KW-1185">Reference proteome</keyword>
<sequence>MPQGHFAQILDSGSEHKTKQDLHIQQAVYSCGKRAVVVPMRFRLVEHDPLFTKIAGDLAVFQDVICLTSNYRVLVDKVLKNLHCRLTRKCPKRPHWYFPWRKRQDLDIGFRLFITYQLGQTTRTFYGNESTSPKTYNVNEINEANWPDLITLFNSVQPGEAMFGVDWWIKGERMDDSVDTWKDASS</sequence>
<protein>
    <submittedName>
        <fullName evidence="1">Uncharacterized protein</fullName>
    </submittedName>
</protein>
<dbReference type="AlphaFoldDB" id="A0A9N8JMH6"/>
<comment type="caution">
    <text evidence="1">The sequence shown here is derived from an EMBL/GenBank/DDBJ whole genome shotgun (WGS) entry which is preliminary data.</text>
</comment>
<gene>
    <name evidence="1" type="ORF">AWRI4233_LOCUS2981</name>
</gene>
<evidence type="ECO:0000313" key="2">
    <source>
        <dbReference type="Proteomes" id="UP000714618"/>
    </source>
</evidence>
<accession>A0A9N8JMH6</accession>
<organism evidence="1 2">
    <name type="scientific">Aureobasidium mustum</name>
    <dbReference type="NCBI Taxonomy" id="2773714"/>
    <lineage>
        <taxon>Eukaryota</taxon>
        <taxon>Fungi</taxon>
        <taxon>Dikarya</taxon>
        <taxon>Ascomycota</taxon>
        <taxon>Pezizomycotina</taxon>
        <taxon>Dothideomycetes</taxon>
        <taxon>Dothideomycetidae</taxon>
        <taxon>Dothideales</taxon>
        <taxon>Saccotheciaceae</taxon>
        <taxon>Aureobasidium</taxon>
    </lineage>
</organism>
<name>A0A9N8JMH6_9PEZI</name>
<reference evidence="1" key="1">
    <citation type="submission" date="2020-06" db="EMBL/GenBank/DDBJ databases">
        <authorList>
            <person name="Onetto C."/>
        </authorList>
    </citation>
    <scope>NUCLEOTIDE SEQUENCE</scope>
</reference>